<evidence type="ECO:0000313" key="2">
    <source>
        <dbReference type="Proteomes" id="UP000003990"/>
    </source>
</evidence>
<sequence>MRAWVKTVLEFLVMSVFSLPLFHNNVYTYYGNSKEKNAHGGKLLKERRYVIR</sequence>
<gene>
    <name evidence="1" type="ORF">BAIG_00968</name>
</gene>
<proteinExistence type="predicted"/>
<dbReference type="EMBL" id="DS999669">
    <property type="protein sequence ID" value="EEX96581.1"/>
    <property type="molecule type" value="Genomic_DNA"/>
</dbReference>
<organism evidence="1 2">
    <name type="scientific">Brucella ceti M644/93/1</name>
    <dbReference type="NCBI Taxonomy" id="520459"/>
    <lineage>
        <taxon>Bacteria</taxon>
        <taxon>Pseudomonadati</taxon>
        <taxon>Pseudomonadota</taxon>
        <taxon>Alphaproteobacteria</taxon>
        <taxon>Hyphomicrobiales</taxon>
        <taxon>Brucellaceae</taxon>
        <taxon>Brucella/Ochrobactrum group</taxon>
        <taxon>Brucella</taxon>
    </lineage>
</organism>
<reference evidence="1 2" key="1">
    <citation type="submission" date="2008-12" db="EMBL/GenBank/DDBJ databases">
        <title>The Genome Sequence of Brucella ceti M644/93/1.</title>
        <authorList>
            <consortium name="The Broad Institute Genome Sequencing Platform"/>
            <person name="Ward D."/>
            <person name="Young S.K."/>
            <person name="Kodira C.D."/>
            <person name="Zeng Q."/>
            <person name="Koehrsen M."/>
            <person name="Alvarado L."/>
            <person name="Berlin A."/>
            <person name="Borenstein D."/>
            <person name="Chen Z."/>
            <person name="Engels R."/>
            <person name="Freedman E."/>
            <person name="Gellesch M."/>
            <person name="Goldberg J."/>
            <person name="Griggs A."/>
            <person name="Gujja S."/>
            <person name="Heiman D."/>
            <person name="Hepburn T."/>
            <person name="Howarth C."/>
            <person name="Jen D."/>
            <person name="Larson L."/>
            <person name="Lewis B."/>
            <person name="Mehta T."/>
            <person name="Park D."/>
            <person name="Pearson M."/>
            <person name="Roberts A."/>
            <person name="Saif S."/>
            <person name="Shea T."/>
            <person name="Shenoy N."/>
            <person name="Sisk P."/>
            <person name="Stolte C."/>
            <person name="Sykes S."/>
            <person name="Walk T."/>
            <person name="White J."/>
            <person name="Yandava C."/>
            <person name="Whatmore A.M."/>
            <person name="Perrett L.L."/>
            <person name="O'Callaghan D."/>
            <person name="Nusbaum C."/>
            <person name="Galagan J."/>
            <person name="Birren B."/>
        </authorList>
    </citation>
    <scope>NUCLEOTIDE SEQUENCE [LARGE SCALE GENOMIC DNA]</scope>
    <source>
        <strain evidence="1 2">M644/93/1</strain>
    </source>
</reference>
<accession>A0ABM9ZA01</accession>
<name>A0ABM9ZA01_9HYPH</name>
<protein>
    <submittedName>
        <fullName evidence="1">Uncharacterized protein</fullName>
    </submittedName>
</protein>
<dbReference type="Proteomes" id="UP000003990">
    <property type="component" value="Unassembled WGS sequence"/>
</dbReference>
<keyword evidence="2" id="KW-1185">Reference proteome</keyword>
<evidence type="ECO:0000313" key="1">
    <source>
        <dbReference type="EMBL" id="EEX96581.1"/>
    </source>
</evidence>